<dbReference type="EMBL" id="CP036261">
    <property type="protein sequence ID" value="QDS90612.1"/>
    <property type="molecule type" value="Genomic_DNA"/>
</dbReference>
<gene>
    <name evidence="1" type="ORF">EC9_48260</name>
</gene>
<evidence type="ECO:0000313" key="1">
    <source>
        <dbReference type="EMBL" id="QDS90612.1"/>
    </source>
</evidence>
<dbReference type="AlphaFoldDB" id="A0A517M6V9"/>
<evidence type="ECO:0000313" key="2">
    <source>
        <dbReference type="Proteomes" id="UP000319557"/>
    </source>
</evidence>
<dbReference type="KEGG" id="ruv:EC9_48260"/>
<dbReference type="Proteomes" id="UP000319557">
    <property type="component" value="Chromosome"/>
</dbReference>
<accession>A0A517M6V9</accession>
<organism evidence="1 2">
    <name type="scientific">Rosistilla ulvae</name>
    <dbReference type="NCBI Taxonomy" id="1930277"/>
    <lineage>
        <taxon>Bacteria</taxon>
        <taxon>Pseudomonadati</taxon>
        <taxon>Planctomycetota</taxon>
        <taxon>Planctomycetia</taxon>
        <taxon>Pirellulales</taxon>
        <taxon>Pirellulaceae</taxon>
        <taxon>Rosistilla</taxon>
    </lineage>
</organism>
<sequence>MDWQQGQYSCPAAPCGQDAVSFPPIATQNAFGPCRPKEVDSVGEPPRMAPKIIDSIAPTRSLGLIPKEAKNGRRWPERSETIGFERNSPIVCLEVESLFRENGDFVAASEK</sequence>
<name>A0A517M6V9_9BACT</name>
<reference evidence="1 2" key="1">
    <citation type="submission" date="2019-02" db="EMBL/GenBank/DDBJ databases">
        <title>Deep-cultivation of Planctomycetes and their phenomic and genomic characterization uncovers novel biology.</title>
        <authorList>
            <person name="Wiegand S."/>
            <person name="Jogler M."/>
            <person name="Boedeker C."/>
            <person name="Pinto D."/>
            <person name="Vollmers J."/>
            <person name="Rivas-Marin E."/>
            <person name="Kohn T."/>
            <person name="Peeters S.H."/>
            <person name="Heuer A."/>
            <person name="Rast P."/>
            <person name="Oberbeckmann S."/>
            <person name="Bunk B."/>
            <person name="Jeske O."/>
            <person name="Meyerdierks A."/>
            <person name="Storesund J.E."/>
            <person name="Kallscheuer N."/>
            <person name="Luecker S."/>
            <person name="Lage O.M."/>
            <person name="Pohl T."/>
            <person name="Merkel B.J."/>
            <person name="Hornburger P."/>
            <person name="Mueller R.-W."/>
            <person name="Bruemmer F."/>
            <person name="Labrenz M."/>
            <person name="Spormann A.M."/>
            <person name="Op den Camp H."/>
            <person name="Overmann J."/>
            <person name="Amann R."/>
            <person name="Jetten M.S.M."/>
            <person name="Mascher T."/>
            <person name="Medema M.H."/>
            <person name="Devos D.P."/>
            <person name="Kaster A.-K."/>
            <person name="Ovreas L."/>
            <person name="Rohde M."/>
            <person name="Galperin M.Y."/>
            <person name="Jogler C."/>
        </authorList>
    </citation>
    <scope>NUCLEOTIDE SEQUENCE [LARGE SCALE GENOMIC DNA]</scope>
    <source>
        <strain evidence="1 2">EC9</strain>
    </source>
</reference>
<protein>
    <submittedName>
        <fullName evidence="1">Uncharacterized protein</fullName>
    </submittedName>
</protein>
<proteinExistence type="predicted"/>
<keyword evidence="2" id="KW-1185">Reference proteome</keyword>